<dbReference type="Gene3D" id="6.10.140.1570">
    <property type="match status" value="1"/>
</dbReference>
<dbReference type="PANTHER" id="PTHR43252">
    <property type="entry name" value="TRANSCRIPTIONAL REGULATOR YQJI"/>
    <property type="match status" value="1"/>
</dbReference>
<dbReference type="Pfam" id="PF03551">
    <property type="entry name" value="PadR"/>
    <property type="match status" value="1"/>
</dbReference>
<evidence type="ECO:0000313" key="3">
    <source>
        <dbReference type="Proteomes" id="UP000190896"/>
    </source>
</evidence>
<dbReference type="InterPro" id="IPR036388">
    <property type="entry name" value="WH-like_DNA-bd_sf"/>
</dbReference>
<dbReference type="SUPFAM" id="SSF46785">
    <property type="entry name" value="Winged helix' DNA-binding domain"/>
    <property type="match status" value="1"/>
</dbReference>
<organism evidence="2 3">
    <name type="scientific">Solemya velesiana gill symbiont</name>
    <dbReference type="NCBI Taxonomy" id="1918948"/>
    <lineage>
        <taxon>Bacteria</taxon>
        <taxon>Pseudomonadati</taxon>
        <taxon>Pseudomonadota</taxon>
        <taxon>Gammaproteobacteria</taxon>
        <taxon>sulfur-oxidizing symbionts</taxon>
    </lineage>
</organism>
<evidence type="ECO:0000313" key="2">
    <source>
        <dbReference type="EMBL" id="OOZ36505.1"/>
    </source>
</evidence>
<proteinExistence type="predicted"/>
<dbReference type="OrthoDB" id="3186544at2"/>
<keyword evidence="3" id="KW-1185">Reference proteome</keyword>
<dbReference type="Gene3D" id="1.10.10.10">
    <property type="entry name" value="Winged helix-like DNA-binding domain superfamily/Winged helix DNA-binding domain"/>
    <property type="match status" value="1"/>
</dbReference>
<dbReference type="Proteomes" id="UP000190896">
    <property type="component" value="Unassembled WGS sequence"/>
</dbReference>
<dbReference type="InterPro" id="IPR036390">
    <property type="entry name" value="WH_DNA-bd_sf"/>
</dbReference>
<comment type="caution">
    <text evidence="2">The sequence shown here is derived from an EMBL/GenBank/DDBJ whole genome shotgun (WGS) entry which is preliminary data.</text>
</comment>
<name>A0A1T2KUH8_9GAMM</name>
<evidence type="ECO:0000259" key="1">
    <source>
        <dbReference type="Pfam" id="PF03551"/>
    </source>
</evidence>
<feature type="domain" description="Transcription regulator PadR N-terminal" evidence="1">
    <location>
        <begin position="8"/>
        <end position="79"/>
    </location>
</feature>
<sequence length="186" mass="21110">MDVNNLCLGVLCLGDASGYEIKKMCEESFSHFQAASFGSIYPALAKLTDSGLVTFREETQEKRPIKKVFSITPKGREQFLETLRKTEPTEQYRSDFLVLMMFAHLQPPKQLEKAIDIQMANIRGELEILHKVLESCHELTAGMRFTIEYGIAANQALLELIEARKAPLLEAIVREQSQFTPKEQQS</sequence>
<dbReference type="EMBL" id="MPRJ01000036">
    <property type="protein sequence ID" value="OOZ36505.1"/>
    <property type="molecule type" value="Genomic_DNA"/>
</dbReference>
<accession>A0A1T2KUH8</accession>
<dbReference type="RefSeq" id="WP_078487017.1">
    <property type="nucleotide sequence ID" value="NZ_MPRJ01000036.1"/>
</dbReference>
<dbReference type="PANTHER" id="PTHR43252:SF6">
    <property type="entry name" value="NEGATIVE TRANSCRIPTION REGULATOR PADR"/>
    <property type="match status" value="1"/>
</dbReference>
<protein>
    <recommendedName>
        <fullName evidence="1">Transcription regulator PadR N-terminal domain-containing protein</fullName>
    </recommendedName>
</protein>
<dbReference type="InterPro" id="IPR005149">
    <property type="entry name" value="Tscrpt_reg_PadR_N"/>
</dbReference>
<gene>
    <name evidence="2" type="ORF">BOW51_06725</name>
</gene>
<dbReference type="AlphaFoldDB" id="A0A1T2KUH8"/>
<reference evidence="2 3" key="1">
    <citation type="submission" date="2016-11" db="EMBL/GenBank/DDBJ databases">
        <title>Mixed transmission modes and dynamic genome evolution in an obligate animal-bacterial symbiosis.</title>
        <authorList>
            <person name="Russell S.L."/>
            <person name="Corbett-Detig R.B."/>
            <person name="Cavanaugh C.M."/>
        </authorList>
    </citation>
    <scope>NUCLEOTIDE SEQUENCE [LARGE SCALE GENOMIC DNA]</scope>
    <source>
        <strain evidence="2">Se-Cadez</strain>
    </source>
</reference>